<feature type="signal peptide" evidence="7">
    <location>
        <begin position="1"/>
        <end position="23"/>
    </location>
</feature>
<dbReference type="OrthoDB" id="74910at2759"/>
<comment type="caution">
    <text evidence="9">The sequence shown here is derived from an EMBL/GenBank/DDBJ whole genome shotgun (WGS) entry which is preliminary data.</text>
</comment>
<organism evidence="9 10">
    <name type="scientific">Brachionus calyciflorus</name>
    <dbReference type="NCBI Taxonomy" id="104777"/>
    <lineage>
        <taxon>Eukaryota</taxon>
        <taxon>Metazoa</taxon>
        <taxon>Spiralia</taxon>
        <taxon>Gnathifera</taxon>
        <taxon>Rotifera</taxon>
        <taxon>Eurotatoria</taxon>
        <taxon>Monogononta</taxon>
        <taxon>Pseudotrocha</taxon>
        <taxon>Ploima</taxon>
        <taxon>Brachionidae</taxon>
        <taxon>Brachionus</taxon>
    </lineage>
</organism>
<keyword evidence="3 6" id="KW-1133">Transmembrane helix</keyword>
<name>A0A813MA55_9BILA</name>
<keyword evidence="7" id="KW-0732">Signal</keyword>
<sequence length="470" mass="55595">MRLMNFIFYTLTLMICWLGKIKCDEQEEEPLVYEMDDRVIDFTTQGKWIIMFYAPWCGHCKKLEPVFEELGKYYKGKMMTVAKVDATRFLKAANHFNIKGYPTIKFIYGKTNLNYYGERRKGDLIEFIKKADAPRVSRVLHQLDFENTKHEIGQFFVLIIKKDQFNSSVKEEFFSLAEKHFLDAYFYYALPEYVVKTARVTDSPRVGVIKDNELELWDSSKQTMEEFIKFEQFETYCEVTMTNFHNLIETKKIVLILLINLDDLSKLHQTRKIRQLFRVYAKTSKEKYHDDFIFGYSENHDLINGIAIWSLSTPCLFIFNTTSYTYSIVYFLDRDNKVMDFSIDQILDDIKNNKLEIYGGRSILRSIRRPLWEIYRAILEMFIEAPIISLFIFGIPFGVISIVFYFLCCMDTTDQTEGEELHDSDVEDDHQYYLDEASKLHEQIKSKETQEILKIEGNKIKIPTGSKKNQ</sequence>
<evidence type="ECO:0000313" key="9">
    <source>
        <dbReference type="EMBL" id="CAF0717772.1"/>
    </source>
</evidence>
<evidence type="ECO:0000313" key="10">
    <source>
        <dbReference type="Proteomes" id="UP000663879"/>
    </source>
</evidence>
<dbReference type="InterPro" id="IPR036249">
    <property type="entry name" value="Thioredoxin-like_sf"/>
</dbReference>
<gene>
    <name evidence="9" type="ORF">OXX778_LOCUS1856</name>
</gene>
<dbReference type="Pfam" id="PF00085">
    <property type="entry name" value="Thioredoxin"/>
    <property type="match status" value="1"/>
</dbReference>
<evidence type="ECO:0000256" key="4">
    <source>
        <dbReference type="ARBA" id="ARBA00023136"/>
    </source>
</evidence>
<dbReference type="InterPro" id="IPR017937">
    <property type="entry name" value="Thioredoxin_CS"/>
</dbReference>
<keyword evidence="2 6" id="KW-0812">Transmembrane</keyword>
<evidence type="ECO:0000256" key="3">
    <source>
        <dbReference type="ARBA" id="ARBA00022989"/>
    </source>
</evidence>
<protein>
    <recommendedName>
        <fullName evidence="8">Thioredoxin domain-containing protein</fullName>
    </recommendedName>
</protein>
<evidence type="ECO:0000259" key="8">
    <source>
        <dbReference type="PROSITE" id="PS51352"/>
    </source>
</evidence>
<comment type="subcellular location">
    <subcellularLocation>
        <location evidence="1">Endoplasmic reticulum membrane</location>
        <topology evidence="1">Single-pass membrane protein</topology>
    </subcellularLocation>
</comment>
<dbReference type="SUPFAM" id="SSF52833">
    <property type="entry name" value="Thioredoxin-like"/>
    <property type="match status" value="1"/>
</dbReference>
<dbReference type="Gene3D" id="3.40.30.10">
    <property type="entry name" value="Glutaredoxin"/>
    <property type="match status" value="1"/>
</dbReference>
<keyword evidence="10" id="KW-1185">Reference proteome</keyword>
<dbReference type="PROSITE" id="PS51352">
    <property type="entry name" value="THIOREDOXIN_2"/>
    <property type="match status" value="1"/>
</dbReference>
<dbReference type="EMBL" id="CAJNOC010000131">
    <property type="protein sequence ID" value="CAF0717772.1"/>
    <property type="molecule type" value="Genomic_DNA"/>
</dbReference>
<dbReference type="Proteomes" id="UP000663879">
    <property type="component" value="Unassembled WGS sequence"/>
</dbReference>
<dbReference type="InterPro" id="IPR013766">
    <property type="entry name" value="Thioredoxin_domain"/>
</dbReference>
<keyword evidence="4 6" id="KW-0472">Membrane</keyword>
<evidence type="ECO:0000256" key="1">
    <source>
        <dbReference type="ARBA" id="ARBA00004389"/>
    </source>
</evidence>
<dbReference type="PANTHER" id="PTHR46426:SF1">
    <property type="entry name" value="PROTEIN DISULFIDE-ISOMERASE TMX3"/>
    <property type="match status" value="1"/>
</dbReference>
<feature type="transmembrane region" description="Helical" evidence="6">
    <location>
        <begin position="385"/>
        <end position="407"/>
    </location>
</feature>
<feature type="domain" description="Thioredoxin" evidence="8">
    <location>
        <begin position="21"/>
        <end position="133"/>
    </location>
</feature>
<dbReference type="GO" id="GO:0005789">
    <property type="term" value="C:endoplasmic reticulum membrane"/>
    <property type="evidence" value="ECO:0007669"/>
    <property type="project" value="UniProtKB-SubCell"/>
</dbReference>
<proteinExistence type="predicted"/>
<reference evidence="9" key="1">
    <citation type="submission" date="2021-02" db="EMBL/GenBank/DDBJ databases">
        <authorList>
            <person name="Nowell W R."/>
        </authorList>
    </citation>
    <scope>NUCLEOTIDE SEQUENCE</scope>
    <source>
        <strain evidence="9">Ploen Becks lab</strain>
    </source>
</reference>
<dbReference type="PROSITE" id="PS00194">
    <property type="entry name" value="THIOREDOXIN_1"/>
    <property type="match status" value="1"/>
</dbReference>
<feature type="chain" id="PRO_5032797430" description="Thioredoxin domain-containing protein" evidence="7">
    <location>
        <begin position="24"/>
        <end position="470"/>
    </location>
</feature>
<dbReference type="AlphaFoldDB" id="A0A813MA55"/>
<dbReference type="InterPro" id="IPR052250">
    <property type="entry name" value="PDI_TMX3"/>
</dbReference>
<dbReference type="PANTHER" id="PTHR46426">
    <property type="entry name" value="PROTEIN DISULFIDE-ISOMERASE TMX3"/>
    <property type="match status" value="1"/>
</dbReference>
<accession>A0A813MA55</accession>
<evidence type="ECO:0000256" key="2">
    <source>
        <dbReference type="ARBA" id="ARBA00022692"/>
    </source>
</evidence>
<evidence type="ECO:0000256" key="7">
    <source>
        <dbReference type="SAM" id="SignalP"/>
    </source>
</evidence>
<comment type="function">
    <text evidence="5">Probable disulfide isomerase, which participates in the folding of proteins containing disulfide bonds. May act as a dithiol oxidase. Acts as a regulator of endoplasmic reticulum-mitochondria contact sites via its ability to regulate redox signals.</text>
</comment>
<evidence type="ECO:0000256" key="6">
    <source>
        <dbReference type="SAM" id="Phobius"/>
    </source>
</evidence>
<evidence type="ECO:0000256" key="5">
    <source>
        <dbReference type="ARBA" id="ARBA00045246"/>
    </source>
</evidence>